<keyword evidence="8 13" id="KW-0472">Membrane</keyword>
<feature type="non-terminal residue" evidence="16">
    <location>
        <position position="1"/>
    </location>
</feature>
<dbReference type="Pfam" id="PF00060">
    <property type="entry name" value="Lig_chan"/>
    <property type="match status" value="1"/>
</dbReference>
<keyword evidence="6 13" id="KW-1133">Transmembrane helix</keyword>
<comment type="subcellular location">
    <subcellularLocation>
        <location evidence="1">Cell membrane</location>
        <topology evidence="1">Multi-pass membrane protein</topology>
    </subcellularLocation>
</comment>
<dbReference type="GO" id="GO:0005886">
    <property type="term" value="C:plasma membrane"/>
    <property type="evidence" value="ECO:0007669"/>
    <property type="project" value="UniProtKB-SubCell"/>
</dbReference>
<feature type="transmembrane region" description="Helical" evidence="13">
    <location>
        <begin position="344"/>
        <end position="364"/>
    </location>
</feature>
<dbReference type="Gene3D" id="1.10.287.70">
    <property type="match status" value="1"/>
</dbReference>
<evidence type="ECO:0000259" key="15">
    <source>
        <dbReference type="Pfam" id="PF10613"/>
    </source>
</evidence>
<comment type="similarity">
    <text evidence="2">Belongs to the glutamate-gated ion channel (TC 1.A.10.1) family.</text>
</comment>
<evidence type="ECO:0000256" key="10">
    <source>
        <dbReference type="ARBA" id="ARBA00023180"/>
    </source>
</evidence>
<dbReference type="Gene3D" id="3.40.190.10">
    <property type="entry name" value="Periplasmic binding protein-like II"/>
    <property type="match status" value="1"/>
</dbReference>
<evidence type="ECO:0000259" key="14">
    <source>
        <dbReference type="Pfam" id="PF00060"/>
    </source>
</evidence>
<reference evidence="16" key="1">
    <citation type="submission" date="2013-06" db="EMBL/GenBank/DDBJ databases">
        <authorList>
            <person name="Groh K."/>
        </authorList>
    </citation>
    <scope>NUCLEOTIDE SEQUENCE</scope>
    <source>
        <tissue evidence="16">Antennules</tissue>
    </source>
</reference>
<dbReference type="SUPFAM" id="SSF53850">
    <property type="entry name" value="Periplasmic binding protein-like II"/>
    <property type="match status" value="1"/>
</dbReference>
<reference evidence="16" key="2">
    <citation type="submission" date="2014-02" db="EMBL/GenBank/DDBJ databases">
        <title>The hermit crab's nose antennal transcriptomics.</title>
        <authorList>
            <person name="Groh K.C."/>
            <person name="Vogel H."/>
            <person name="Stensmyr M.C."/>
            <person name="Grosse-Wilde E."/>
            <person name="Hansson B.S."/>
        </authorList>
    </citation>
    <scope>NUCLEOTIDE SEQUENCE</scope>
    <source>
        <tissue evidence="16">Antennules</tissue>
    </source>
</reference>
<keyword evidence="4" id="KW-1003">Cell membrane</keyword>
<feature type="non-terminal residue" evidence="16">
    <location>
        <position position="366"/>
    </location>
</feature>
<dbReference type="AlphaFoldDB" id="W6MEY0"/>
<dbReference type="GO" id="GO:0050906">
    <property type="term" value="P:detection of stimulus involved in sensory perception"/>
    <property type="evidence" value="ECO:0007669"/>
    <property type="project" value="UniProtKB-ARBA"/>
</dbReference>
<evidence type="ECO:0000256" key="11">
    <source>
        <dbReference type="ARBA" id="ARBA00023286"/>
    </source>
</evidence>
<protein>
    <submittedName>
        <fullName evidence="16">IR11 protein</fullName>
    </submittedName>
</protein>
<dbReference type="InterPro" id="IPR001320">
    <property type="entry name" value="Iontro_rcpt_C"/>
</dbReference>
<evidence type="ECO:0000256" key="7">
    <source>
        <dbReference type="ARBA" id="ARBA00023065"/>
    </source>
</evidence>
<keyword evidence="7" id="KW-0406">Ion transport</keyword>
<dbReference type="InterPro" id="IPR052192">
    <property type="entry name" value="Insect_Ionotropic_Sensory_Rcpt"/>
</dbReference>
<evidence type="ECO:0000256" key="8">
    <source>
        <dbReference type="ARBA" id="ARBA00023136"/>
    </source>
</evidence>
<keyword evidence="5 13" id="KW-0812">Transmembrane</keyword>
<evidence type="ECO:0000256" key="9">
    <source>
        <dbReference type="ARBA" id="ARBA00023170"/>
    </source>
</evidence>
<dbReference type="PANTHER" id="PTHR42643">
    <property type="entry name" value="IONOTROPIC RECEPTOR 20A-RELATED"/>
    <property type="match status" value="1"/>
</dbReference>
<dbReference type="InterPro" id="IPR019594">
    <property type="entry name" value="Glu/Gly-bd"/>
</dbReference>
<name>W6MEY0_PAGBR</name>
<keyword evidence="3" id="KW-0813">Transport</keyword>
<feature type="domain" description="Ionotropic glutamate receptor C-terminal" evidence="14">
    <location>
        <begin position="87"/>
        <end position="354"/>
    </location>
</feature>
<feature type="transmembrane region" description="Helical" evidence="13">
    <location>
        <begin position="88"/>
        <end position="110"/>
    </location>
</feature>
<feature type="domain" description="Ionotropic glutamate receptor L-glutamate and glycine-binding" evidence="15">
    <location>
        <begin position="1"/>
        <end position="61"/>
    </location>
</feature>
<dbReference type="Pfam" id="PF10613">
    <property type="entry name" value="Lig_chan-Glu_bd"/>
    <property type="match status" value="1"/>
</dbReference>
<accession>W6MEY0</accession>
<proteinExistence type="inferred from homology"/>
<gene>
    <name evidence="16" type="primary">IR11</name>
</gene>
<keyword evidence="9" id="KW-0675">Receptor</keyword>
<evidence type="ECO:0000256" key="2">
    <source>
        <dbReference type="ARBA" id="ARBA00008685"/>
    </source>
</evidence>
<sequence length="366" mass="41158">MNFTLNIKNPPDQAWGIEMANGSYTGMMGMIQREEAECSLNLFHATHPRTKIVDFTFPVLTWFCRLILRRGNPEVDPWGFFFPLMPSVWGSILVGLLGVLTVLLAFPLFLPQNTMKKTNRDFTMFNCFRVLLQEDIGSVSKWWWWERVMLGSWMLVMMLMTMSYSGNLMSLLAIKYIPMPVQSRKDVLSNPISILVAKGTTHAHAFIDATEGINRQIGDLAKIDRFNTIFFNQQEAYLASHVRKGTHSIISVFDNTAIMIAKDFSATGSCDFYVSRSGYLNTPIGFMVQKNSILKQGMNKVAAILVENGFYKRSLVVAQPNSTSCNNNPPRVITISTVLSLTNLWGVFVLLGCGSAVGLVVFLWSM</sequence>
<evidence type="ECO:0000256" key="1">
    <source>
        <dbReference type="ARBA" id="ARBA00004651"/>
    </source>
</evidence>
<feature type="transmembrane region" description="Helical" evidence="13">
    <location>
        <begin position="150"/>
        <end position="174"/>
    </location>
</feature>
<evidence type="ECO:0000256" key="6">
    <source>
        <dbReference type="ARBA" id="ARBA00022989"/>
    </source>
</evidence>
<keyword evidence="10" id="KW-0325">Glycoprotein</keyword>
<dbReference type="GO" id="GO:0015276">
    <property type="term" value="F:ligand-gated monoatomic ion channel activity"/>
    <property type="evidence" value="ECO:0007669"/>
    <property type="project" value="InterPro"/>
</dbReference>
<dbReference type="EMBL" id="HABX01000080">
    <property type="protein sequence ID" value="CDK12524.1"/>
    <property type="molecule type" value="Transcribed_RNA"/>
</dbReference>
<organism evidence="16">
    <name type="scientific">Pagurus bernhardus</name>
    <name type="common">Common hermit crab</name>
    <name type="synonym">Eupagurus bernhardus</name>
    <dbReference type="NCBI Taxonomy" id="174397"/>
    <lineage>
        <taxon>Eukaryota</taxon>
        <taxon>Metazoa</taxon>
        <taxon>Ecdysozoa</taxon>
        <taxon>Arthropoda</taxon>
        <taxon>Crustacea</taxon>
        <taxon>Multicrustacea</taxon>
        <taxon>Malacostraca</taxon>
        <taxon>Eumalacostraca</taxon>
        <taxon>Eucarida</taxon>
        <taxon>Decapoda</taxon>
        <taxon>Pleocyemata</taxon>
        <taxon>Anomura</taxon>
        <taxon>Paguroidea</taxon>
        <taxon>Paguridae</taxon>
        <taxon>Pagurus</taxon>
    </lineage>
</organism>
<keyword evidence="11" id="KW-1071">Ligand-gated ion channel</keyword>
<evidence type="ECO:0000256" key="12">
    <source>
        <dbReference type="ARBA" id="ARBA00023303"/>
    </source>
</evidence>
<evidence type="ECO:0000256" key="3">
    <source>
        <dbReference type="ARBA" id="ARBA00022448"/>
    </source>
</evidence>
<keyword evidence="12" id="KW-0407">Ion channel</keyword>
<evidence type="ECO:0000313" key="16">
    <source>
        <dbReference type="EMBL" id="CDK12524.1"/>
    </source>
</evidence>
<dbReference type="PANTHER" id="PTHR42643:SF24">
    <property type="entry name" value="IONOTROPIC RECEPTOR 60A"/>
    <property type="match status" value="1"/>
</dbReference>
<evidence type="ECO:0000256" key="13">
    <source>
        <dbReference type="SAM" id="Phobius"/>
    </source>
</evidence>
<evidence type="ECO:0000256" key="5">
    <source>
        <dbReference type="ARBA" id="ARBA00022692"/>
    </source>
</evidence>
<evidence type="ECO:0000256" key="4">
    <source>
        <dbReference type="ARBA" id="ARBA00022475"/>
    </source>
</evidence>